<dbReference type="Gene3D" id="4.10.240.10">
    <property type="entry name" value="Zn(2)-C6 fungal-type DNA-binding domain"/>
    <property type="match status" value="1"/>
</dbReference>
<sequence>MESQYLLIAPFRRVEGPSGDFTRKRKRSRAVQACERCRAKKYKCNELRPCVHCKKSGSQCVYDRDLSKETSSDSHESYVRSLEIKVDELTAQLRFGSRGPRSFSRLSEEHSSLVAEPDTPSADVGDTNTLAPAHTDGRDGDPDTDELVDLNRHTNGVEFHGSTSSVALLGTVERLKGQLDSSPRPLRRASLISDLHNHGFSRDAIRGVDLVANGPDSRGYYFKNAYLFIDAYFTGIHYIHPFVDREEFLSRANALWAGTSEVSDTSFTALYFALLSFGALTRTWDEGRLEGLTRFEWSRKLFAQAQACLNKLHYSTDLETVQCLYLMAKICQNELNPHLVYMYLGQAVRACLSAGFNRETLRRDRSSPYPISKQSDALSKTWWGIFSLEIDREISFSLGRPDTLGLDEYHNRRVPEAGYSEFAIIPYMVDMARIVRKVSVWVYHSSQTAAQKLATASKIDEELDEWVRQLPEHLRPGCQTFGRLATLREPTWCGRQRLVLAIRYHNVPSAKSTIGIIYQAFQVHVYFRTWWYNTTYIMFAVSILLADMMKQKPTPSTQSHLEHLEKGEEILEAMDESIVAKKSAKIVDSYIQEIKRSQCPLPAEVEDTNNFTWPTPSHSTIDCGDYSREATYGMSEFVGCSIEDMSSLLEGLGNSPELFL</sequence>
<dbReference type="EMBL" id="JANBVO010000002">
    <property type="protein sequence ID" value="KAJ9156208.1"/>
    <property type="molecule type" value="Genomic_DNA"/>
</dbReference>
<reference evidence="7" key="1">
    <citation type="submission" date="2022-07" db="EMBL/GenBank/DDBJ databases">
        <title>Fungi with potential for degradation of polypropylene.</title>
        <authorList>
            <person name="Gostincar C."/>
        </authorList>
    </citation>
    <scope>NUCLEOTIDE SEQUENCE</scope>
    <source>
        <strain evidence="7">EXF-13308</strain>
    </source>
</reference>
<dbReference type="GO" id="GO:0000978">
    <property type="term" value="F:RNA polymerase II cis-regulatory region sequence-specific DNA binding"/>
    <property type="evidence" value="ECO:0007669"/>
    <property type="project" value="TreeGrafter"/>
</dbReference>
<dbReference type="PANTHER" id="PTHR47424">
    <property type="entry name" value="REGULATORY PROTEIN GAL4"/>
    <property type="match status" value="1"/>
</dbReference>
<dbReference type="Pfam" id="PF00172">
    <property type="entry name" value="Zn_clus"/>
    <property type="match status" value="1"/>
</dbReference>
<keyword evidence="8" id="KW-1185">Reference proteome</keyword>
<dbReference type="InterPro" id="IPR007219">
    <property type="entry name" value="XnlR_reg_dom"/>
</dbReference>
<keyword evidence="2" id="KW-0805">Transcription regulation</keyword>
<dbReference type="GO" id="GO:0006351">
    <property type="term" value="P:DNA-templated transcription"/>
    <property type="evidence" value="ECO:0007669"/>
    <property type="project" value="InterPro"/>
</dbReference>
<dbReference type="SUPFAM" id="SSF57701">
    <property type="entry name" value="Zn2/Cys6 DNA-binding domain"/>
    <property type="match status" value="1"/>
</dbReference>
<organism evidence="7 8">
    <name type="scientific">Pleurostoma richardsiae</name>
    <dbReference type="NCBI Taxonomy" id="41990"/>
    <lineage>
        <taxon>Eukaryota</taxon>
        <taxon>Fungi</taxon>
        <taxon>Dikarya</taxon>
        <taxon>Ascomycota</taxon>
        <taxon>Pezizomycotina</taxon>
        <taxon>Sordariomycetes</taxon>
        <taxon>Sordariomycetidae</taxon>
        <taxon>Calosphaeriales</taxon>
        <taxon>Pleurostomataceae</taxon>
        <taxon>Pleurostoma</taxon>
    </lineage>
</organism>
<dbReference type="GO" id="GO:0000435">
    <property type="term" value="P:positive regulation of transcription from RNA polymerase II promoter by galactose"/>
    <property type="evidence" value="ECO:0007669"/>
    <property type="project" value="TreeGrafter"/>
</dbReference>
<dbReference type="CDD" id="cd12148">
    <property type="entry name" value="fungal_TF_MHR"/>
    <property type="match status" value="1"/>
</dbReference>
<dbReference type="CDD" id="cd00067">
    <property type="entry name" value="GAL4"/>
    <property type="match status" value="1"/>
</dbReference>
<dbReference type="PANTHER" id="PTHR47424:SF15">
    <property type="entry name" value="ZN(II)2CYS6 TRANSCRIPTION FACTOR (EUROFUNG)"/>
    <property type="match status" value="1"/>
</dbReference>
<keyword evidence="4" id="KW-0539">Nucleus</keyword>
<dbReference type="SMART" id="SM00906">
    <property type="entry name" value="Fungal_trans"/>
    <property type="match status" value="1"/>
</dbReference>
<protein>
    <submittedName>
        <fullName evidence="7">C6 transcription factor</fullName>
    </submittedName>
</protein>
<feature type="region of interest" description="Disordered" evidence="5">
    <location>
        <begin position="99"/>
        <end position="146"/>
    </location>
</feature>
<dbReference type="Pfam" id="PF04082">
    <property type="entry name" value="Fungal_trans"/>
    <property type="match status" value="1"/>
</dbReference>
<dbReference type="InterPro" id="IPR051127">
    <property type="entry name" value="Fungal_SecMet_Regulators"/>
</dbReference>
<name>A0AA38RSZ8_9PEZI</name>
<feature type="domain" description="Zn(2)-C6 fungal-type" evidence="6">
    <location>
        <begin position="33"/>
        <end position="62"/>
    </location>
</feature>
<dbReference type="InterPro" id="IPR036864">
    <property type="entry name" value="Zn2-C6_fun-type_DNA-bd_sf"/>
</dbReference>
<dbReference type="SMART" id="SM00066">
    <property type="entry name" value="GAL4"/>
    <property type="match status" value="1"/>
</dbReference>
<proteinExistence type="predicted"/>
<keyword evidence="1" id="KW-0479">Metal-binding</keyword>
<evidence type="ECO:0000313" key="8">
    <source>
        <dbReference type="Proteomes" id="UP001174694"/>
    </source>
</evidence>
<accession>A0AA38RSZ8</accession>
<dbReference type="Proteomes" id="UP001174694">
    <property type="component" value="Unassembled WGS sequence"/>
</dbReference>
<evidence type="ECO:0000256" key="5">
    <source>
        <dbReference type="SAM" id="MobiDB-lite"/>
    </source>
</evidence>
<dbReference type="PROSITE" id="PS00463">
    <property type="entry name" value="ZN2_CY6_FUNGAL_1"/>
    <property type="match status" value="1"/>
</dbReference>
<dbReference type="PROSITE" id="PS50048">
    <property type="entry name" value="ZN2_CY6_FUNGAL_2"/>
    <property type="match status" value="1"/>
</dbReference>
<evidence type="ECO:0000313" key="7">
    <source>
        <dbReference type="EMBL" id="KAJ9156208.1"/>
    </source>
</evidence>
<dbReference type="InterPro" id="IPR001138">
    <property type="entry name" value="Zn2Cys6_DnaBD"/>
</dbReference>
<evidence type="ECO:0000256" key="4">
    <source>
        <dbReference type="ARBA" id="ARBA00023242"/>
    </source>
</evidence>
<dbReference type="GO" id="GO:0005634">
    <property type="term" value="C:nucleus"/>
    <property type="evidence" value="ECO:0007669"/>
    <property type="project" value="TreeGrafter"/>
</dbReference>
<comment type="caution">
    <text evidence="7">The sequence shown here is derived from an EMBL/GenBank/DDBJ whole genome shotgun (WGS) entry which is preliminary data.</text>
</comment>
<evidence type="ECO:0000256" key="3">
    <source>
        <dbReference type="ARBA" id="ARBA00023163"/>
    </source>
</evidence>
<keyword evidence="3" id="KW-0804">Transcription</keyword>
<evidence type="ECO:0000259" key="6">
    <source>
        <dbReference type="PROSITE" id="PS50048"/>
    </source>
</evidence>
<evidence type="ECO:0000256" key="1">
    <source>
        <dbReference type="ARBA" id="ARBA00022723"/>
    </source>
</evidence>
<gene>
    <name evidence="7" type="ORF">NKR23_g965</name>
</gene>
<evidence type="ECO:0000256" key="2">
    <source>
        <dbReference type="ARBA" id="ARBA00023015"/>
    </source>
</evidence>
<dbReference type="AlphaFoldDB" id="A0AA38RSZ8"/>
<dbReference type="GO" id="GO:0008270">
    <property type="term" value="F:zinc ion binding"/>
    <property type="evidence" value="ECO:0007669"/>
    <property type="project" value="InterPro"/>
</dbReference>
<dbReference type="GO" id="GO:0000981">
    <property type="term" value="F:DNA-binding transcription factor activity, RNA polymerase II-specific"/>
    <property type="evidence" value="ECO:0007669"/>
    <property type="project" value="InterPro"/>
</dbReference>